<organism evidence="1">
    <name type="scientific">freshwater metagenome</name>
    <dbReference type="NCBI Taxonomy" id="449393"/>
    <lineage>
        <taxon>unclassified sequences</taxon>
        <taxon>metagenomes</taxon>
        <taxon>ecological metagenomes</taxon>
    </lineage>
</organism>
<reference evidence="1" key="1">
    <citation type="submission" date="2020-05" db="EMBL/GenBank/DDBJ databases">
        <authorList>
            <person name="Chiriac C."/>
            <person name="Salcher M."/>
            <person name="Ghai R."/>
            <person name="Kavagutti S V."/>
        </authorList>
    </citation>
    <scope>NUCLEOTIDE SEQUENCE</scope>
</reference>
<sequence length="262" mass="28757">MDTHRIDVLDRADDHAVVLAVAHHFELELAPAEDRLVQQHLTDWRGFNSPADNRPVLLLVAGDAPAASAQREGRPDNCREPDVGQCGHRLVQGCRDRAARHLQPGFSHRFGEPLAVLGAVNRLVVGADQLDREALERAVLGERLGEVERCLAAKRGQQRVRALLLNHCGNRPGQQRLDIGRIGELGVGHDRRRIGIDENYLVALLAQHLAGLDSGVVELGGLTDNDRPRADHEDLFDVVAPRHQLPPCAIVSTNSSKRCRAS</sequence>
<evidence type="ECO:0000313" key="1">
    <source>
        <dbReference type="EMBL" id="CAB4347585.1"/>
    </source>
</evidence>
<protein>
    <submittedName>
        <fullName evidence="1">Unannotated protein</fullName>
    </submittedName>
</protein>
<gene>
    <name evidence="1" type="ORF">UFOPK3547_01742</name>
</gene>
<dbReference type="AlphaFoldDB" id="A0A6J5ZZQ7"/>
<accession>A0A6J5ZZQ7</accession>
<dbReference type="EMBL" id="CAESAN010000221">
    <property type="protein sequence ID" value="CAB4347585.1"/>
    <property type="molecule type" value="Genomic_DNA"/>
</dbReference>
<proteinExistence type="predicted"/>
<name>A0A6J5ZZQ7_9ZZZZ</name>